<dbReference type="InterPro" id="IPR024706">
    <property type="entry name" value="Peroxiredoxin_AhpC-typ"/>
</dbReference>
<dbReference type="InterPro" id="IPR036249">
    <property type="entry name" value="Thioredoxin-like_sf"/>
</dbReference>
<dbReference type="InterPro" id="IPR050455">
    <property type="entry name" value="Tpx_Peroxidase_subfamily"/>
</dbReference>
<keyword evidence="7" id="KW-1185">Reference proteome</keyword>
<dbReference type="PANTHER" id="PTHR43110:SF1">
    <property type="entry name" value="THIOL PEROXIDASE"/>
    <property type="match status" value="1"/>
</dbReference>
<dbReference type="InterPro" id="IPR013766">
    <property type="entry name" value="Thioredoxin_domain"/>
</dbReference>
<dbReference type="SUPFAM" id="SSF52833">
    <property type="entry name" value="Thioredoxin-like"/>
    <property type="match status" value="1"/>
</dbReference>
<dbReference type="Gene3D" id="3.40.30.10">
    <property type="entry name" value="Glutaredoxin"/>
    <property type="match status" value="1"/>
</dbReference>
<organism evidence="5 8">
    <name type="scientific">Natrinema hispanicum</name>
    <dbReference type="NCBI Taxonomy" id="392421"/>
    <lineage>
        <taxon>Archaea</taxon>
        <taxon>Methanobacteriati</taxon>
        <taxon>Methanobacteriota</taxon>
        <taxon>Stenosarchaea group</taxon>
        <taxon>Halobacteria</taxon>
        <taxon>Halobacteriales</taxon>
        <taxon>Natrialbaceae</taxon>
        <taxon>Natrinema</taxon>
    </lineage>
</organism>
<dbReference type="InterPro" id="IPR000866">
    <property type="entry name" value="AhpC/TSA"/>
</dbReference>
<dbReference type="Proteomes" id="UP000324021">
    <property type="component" value="Unassembled WGS sequence"/>
</dbReference>
<dbReference type="PANTHER" id="PTHR43110">
    <property type="entry name" value="THIOL PEROXIDASE"/>
    <property type="match status" value="1"/>
</dbReference>
<dbReference type="EMBL" id="FMZP01000020">
    <property type="protein sequence ID" value="SDD37654.1"/>
    <property type="molecule type" value="Genomic_DNA"/>
</dbReference>
<evidence type="ECO:0000313" key="6">
    <source>
        <dbReference type="EMBL" id="SET66324.1"/>
    </source>
</evidence>
<dbReference type="GO" id="GO:0016209">
    <property type="term" value="F:antioxidant activity"/>
    <property type="evidence" value="ECO:0007669"/>
    <property type="project" value="InterPro"/>
</dbReference>
<feature type="active site" description="Cysteine sulfenic acid (-SOH) intermediate; for peroxidase activity" evidence="3">
    <location>
        <position position="48"/>
    </location>
</feature>
<dbReference type="STRING" id="392421.SAMN04488694_11011"/>
<reference evidence="6" key="2">
    <citation type="submission" date="2016-10" db="EMBL/GenBank/DDBJ databases">
        <authorList>
            <person name="de Groot N.N."/>
        </authorList>
    </citation>
    <scope>NUCLEOTIDE SEQUENCE [LARGE SCALE GENOMIC DNA]</scope>
    <source>
        <strain evidence="6">CDM_6</strain>
    </source>
</reference>
<dbReference type="RefSeq" id="WP_092932969.1">
    <property type="nucleotide sequence ID" value="NZ_FMZP01000020.1"/>
</dbReference>
<dbReference type="Proteomes" id="UP000199320">
    <property type="component" value="Unassembled WGS sequence"/>
</dbReference>
<evidence type="ECO:0000313" key="8">
    <source>
        <dbReference type="Proteomes" id="UP000324021"/>
    </source>
</evidence>
<evidence type="ECO:0000256" key="2">
    <source>
        <dbReference type="ARBA" id="ARBA00023284"/>
    </source>
</evidence>
<dbReference type="OrthoDB" id="6924at2157"/>
<evidence type="ECO:0000256" key="1">
    <source>
        <dbReference type="ARBA" id="ARBA00023002"/>
    </source>
</evidence>
<dbReference type="PROSITE" id="PS51352">
    <property type="entry name" value="THIOREDOXIN_2"/>
    <property type="match status" value="1"/>
</dbReference>
<keyword evidence="2" id="KW-0676">Redox-active center</keyword>
<gene>
    <name evidence="6" type="ORF">SAMN04488694_11011</name>
    <name evidence="5" type="ORF">SAMN05192552_102043</name>
</gene>
<feature type="domain" description="Thioredoxin" evidence="4">
    <location>
        <begin position="2"/>
        <end position="159"/>
    </location>
</feature>
<evidence type="ECO:0000259" key="4">
    <source>
        <dbReference type="PROSITE" id="PS51352"/>
    </source>
</evidence>
<accession>A0A1G6U8S9</accession>
<proteinExistence type="predicted"/>
<protein>
    <submittedName>
        <fullName evidence="5">Peroxiredoxin</fullName>
    </submittedName>
</protein>
<dbReference type="Pfam" id="PF00578">
    <property type="entry name" value="AhpC-TSA"/>
    <property type="match status" value="1"/>
</dbReference>
<reference evidence="7 8" key="1">
    <citation type="submission" date="2016-10" db="EMBL/GenBank/DDBJ databases">
        <authorList>
            <person name="Varghese N."/>
            <person name="Submissions S."/>
        </authorList>
    </citation>
    <scope>NUCLEOTIDE SEQUENCE [LARGE SCALE GENOMIC DNA]</scope>
    <source>
        <strain evidence="5 8">CDM_1</strain>
        <strain evidence="7">CDM_6</strain>
    </source>
</reference>
<evidence type="ECO:0000313" key="5">
    <source>
        <dbReference type="EMBL" id="SDD37654.1"/>
    </source>
</evidence>
<evidence type="ECO:0000256" key="3">
    <source>
        <dbReference type="PIRSR" id="PIRSR000239-1"/>
    </source>
</evidence>
<name>A0A1G6U8S9_9EURY</name>
<evidence type="ECO:0000313" key="7">
    <source>
        <dbReference type="Proteomes" id="UP000199320"/>
    </source>
</evidence>
<dbReference type="PIRSF" id="PIRSF000239">
    <property type="entry name" value="AHPC"/>
    <property type="match status" value="1"/>
</dbReference>
<dbReference type="AlphaFoldDB" id="A0A1G6U8S9"/>
<dbReference type="GO" id="GO:0016491">
    <property type="term" value="F:oxidoreductase activity"/>
    <property type="evidence" value="ECO:0007669"/>
    <property type="project" value="UniProtKB-KW"/>
</dbReference>
<dbReference type="EMBL" id="FOIC01000010">
    <property type="protein sequence ID" value="SET66324.1"/>
    <property type="molecule type" value="Genomic_DNA"/>
</dbReference>
<keyword evidence="1" id="KW-0560">Oxidoreductase</keyword>
<sequence>MVTTGDAAPDFTAPLANGDIEEFTLSERLEDEEPIVLAFFPGAFTSVCTTEMCTFQDRLATFNDLDATVYGVSRDSPFTLNEFRAQNDLEFGLLSDYNKELIDDYDIEMDFADLGVYGVAKRSVFVIDGDGDVAYSWVSDDPGVEPDYDEVEAAVEDLS</sequence>